<evidence type="ECO:0000313" key="7">
    <source>
        <dbReference type="Proteomes" id="UP000664385"/>
    </source>
</evidence>
<evidence type="ECO:0000256" key="4">
    <source>
        <dbReference type="ARBA" id="ARBA00022837"/>
    </source>
</evidence>
<evidence type="ECO:0000313" key="6">
    <source>
        <dbReference type="EMBL" id="MBN8205130.1"/>
    </source>
</evidence>
<dbReference type="Gene3D" id="3.40.720.10">
    <property type="entry name" value="Alkaline Phosphatase, subunit A"/>
    <property type="match status" value="1"/>
</dbReference>
<evidence type="ECO:0000256" key="2">
    <source>
        <dbReference type="ARBA" id="ARBA00022723"/>
    </source>
</evidence>
<dbReference type="AlphaFoldDB" id="A0A939IQW7"/>
<keyword evidence="2" id="KW-0479">Metal-binding</keyword>
<keyword evidence="4" id="KW-0106">Calcium</keyword>
<evidence type="ECO:0000256" key="3">
    <source>
        <dbReference type="ARBA" id="ARBA00022801"/>
    </source>
</evidence>
<dbReference type="PANTHER" id="PTHR42693:SF33">
    <property type="entry name" value="ARYLSULFATASE"/>
    <property type="match status" value="1"/>
</dbReference>
<dbReference type="RefSeq" id="WP_206821141.1">
    <property type="nucleotide sequence ID" value="NZ_JAEKJQ010000001.1"/>
</dbReference>
<dbReference type="PANTHER" id="PTHR42693">
    <property type="entry name" value="ARYLSULFATASE FAMILY MEMBER"/>
    <property type="match status" value="1"/>
</dbReference>
<proteinExistence type="inferred from homology"/>
<protein>
    <submittedName>
        <fullName evidence="6">Arylsulfatase</fullName>
        <ecNumber evidence="6">3.1.6.1</ecNumber>
    </submittedName>
</protein>
<evidence type="ECO:0000256" key="1">
    <source>
        <dbReference type="ARBA" id="ARBA00008779"/>
    </source>
</evidence>
<dbReference type="GO" id="GO:0004065">
    <property type="term" value="F:arylsulfatase activity"/>
    <property type="evidence" value="ECO:0007669"/>
    <property type="project" value="UniProtKB-EC"/>
</dbReference>
<keyword evidence="3 6" id="KW-0378">Hydrolase</keyword>
<dbReference type="EMBL" id="JAEMWU010000001">
    <property type="protein sequence ID" value="MBN8205130.1"/>
    <property type="molecule type" value="Genomic_DNA"/>
</dbReference>
<gene>
    <name evidence="6" type="ORF">JF543_04060</name>
</gene>
<feature type="domain" description="Sulfatase N-terminal" evidence="5">
    <location>
        <begin position="7"/>
        <end position="369"/>
    </location>
</feature>
<dbReference type="InterPro" id="IPR017850">
    <property type="entry name" value="Alkaline_phosphatase_core_sf"/>
</dbReference>
<comment type="caution">
    <text evidence="6">The sequence shown here is derived from an EMBL/GenBank/DDBJ whole genome shotgun (WGS) entry which is preliminary data.</text>
</comment>
<dbReference type="Proteomes" id="UP000664385">
    <property type="component" value="Unassembled WGS sequence"/>
</dbReference>
<dbReference type="InterPro" id="IPR024607">
    <property type="entry name" value="Sulfatase_CS"/>
</dbReference>
<evidence type="ECO:0000259" key="5">
    <source>
        <dbReference type="Pfam" id="PF00884"/>
    </source>
</evidence>
<organism evidence="6 7">
    <name type="scientific">Microbacterium esteraromaticum</name>
    <dbReference type="NCBI Taxonomy" id="57043"/>
    <lineage>
        <taxon>Bacteria</taxon>
        <taxon>Bacillati</taxon>
        <taxon>Actinomycetota</taxon>
        <taxon>Actinomycetes</taxon>
        <taxon>Micrococcales</taxon>
        <taxon>Microbacteriaceae</taxon>
        <taxon>Microbacterium</taxon>
    </lineage>
</organism>
<comment type="similarity">
    <text evidence="1">Belongs to the sulfatase family.</text>
</comment>
<sequence>MTGGRRPNVVLIVADQWRGDALSAAGHPVVRTPVLDELAARGVRFDRAYSATPTCVPARAALLTGQSQERHGLVGYVEGVDCTLAQPVTLPGVFRDAGYQTQAIGKMHVWPQRARLGFDDVQLHDGFLHHARREHGGHLEPIDDYVHWLRRQPGVSADEEYFDHGAGCNSVVTRPWDKAEHLHPTNWVTSTAGRFLERRDPTQPFFLYLSYHRPHPPYDPPAWALEQYLAAEPHAPVRGDWNGVWDAHRNDGGHQTSLGDMPDDVIRRARAGYYGAMAHVDLQIGRFLELLAQAGEAENTVVLFTSDHGEMLGDHDIYRKAVPYEGSARVPLIVADAPARAGGAATKRVSSALGELRDVMPTLLELAGIEVPDTVDGASLASIVTGTADDTAHRDWLHGEHVYWGQSLQWVTDGRYKYVWASGDGVEQLFDLVEDPDETTDLSRDESARDALLRCRAQLIAALQDRPEGFVRDGMLQTGVAVSAVLPHLREVLDAG</sequence>
<dbReference type="NCBIfam" id="NF010322">
    <property type="entry name" value="PRK13759.1"/>
    <property type="match status" value="1"/>
</dbReference>
<reference evidence="6" key="1">
    <citation type="submission" date="2020-12" db="EMBL/GenBank/DDBJ databases">
        <title>PHA producing bacteria isolated from mangrove.</title>
        <authorList>
            <person name="Zheng W."/>
            <person name="Yu S."/>
            <person name="Huang Y."/>
        </authorList>
    </citation>
    <scope>NUCLEOTIDE SEQUENCE</scope>
    <source>
        <strain evidence="6">GN8-5</strain>
    </source>
</reference>
<dbReference type="Pfam" id="PF00884">
    <property type="entry name" value="Sulfatase"/>
    <property type="match status" value="1"/>
</dbReference>
<dbReference type="InterPro" id="IPR050738">
    <property type="entry name" value="Sulfatase"/>
</dbReference>
<dbReference type="GO" id="GO:0046872">
    <property type="term" value="F:metal ion binding"/>
    <property type="evidence" value="ECO:0007669"/>
    <property type="project" value="UniProtKB-KW"/>
</dbReference>
<dbReference type="InterPro" id="IPR000917">
    <property type="entry name" value="Sulfatase_N"/>
</dbReference>
<dbReference type="SUPFAM" id="SSF53649">
    <property type="entry name" value="Alkaline phosphatase-like"/>
    <property type="match status" value="1"/>
</dbReference>
<name>A0A939IQW7_9MICO</name>
<dbReference type="PROSITE" id="PS00149">
    <property type="entry name" value="SULFATASE_2"/>
    <property type="match status" value="1"/>
</dbReference>
<dbReference type="EC" id="3.1.6.1" evidence="6"/>
<accession>A0A939IQW7</accession>